<dbReference type="RefSeq" id="XP_012185412.1">
    <property type="nucleotide sequence ID" value="XM_012330022.1"/>
</dbReference>
<feature type="transmembrane region" description="Helical" evidence="1">
    <location>
        <begin position="124"/>
        <end position="145"/>
    </location>
</feature>
<evidence type="ECO:0000313" key="3">
    <source>
        <dbReference type="Proteomes" id="UP000006352"/>
    </source>
</evidence>
<protein>
    <recommendedName>
        <fullName evidence="4">DUF4203 domain-containing protein</fullName>
    </recommendedName>
</protein>
<dbReference type="Proteomes" id="UP000006352">
    <property type="component" value="Unassembled WGS sequence"/>
</dbReference>
<keyword evidence="1" id="KW-1133">Transmembrane helix</keyword>
<feature type="transmembrane region" description="Helical" evidence="1">
    <location>
        <begin position="227"/>
        <end position="247"/>
    </location>
</feature>
<feature type="transmembrane region" description="Helical" evidence="1">
    <location>
        <begin position="185"/>
        <end position="207"/>
    </location>
</feature>
<dbReference type="STRING" id="599839.J4H551"/>
<evidence type="ECO:0008006" key="4">
    <source>
        <dbReference type="Google" id="ProtNLM"/>
    </source>
</evidence>
<dbReference type="GeneID" id="24101040"/>
<accession>J4H551</accession>
<keyword evidence="1" id="KW-0472">Membrane</keyword>
<evidence type="ECO:0000256" key="1">
    <source>
        <dbReference type="SAM" id="Phobius"/>
    </source>
</evidence>
<name>J4H551_9APHY</name>
<keyword evidence="3" id="KW-1185">Reference proteome</keyword>
<evidence type="ECO:0000313" key="2">
    <source>
        <dbReference type="EMBL" id="CCM06129.1"/>
    </source>
</evidence>
<dbReference type="EMBL" id="HE797225">
    <property type="protein sequence ID" value="CCM06129.1"/>
    <property type="molecule type" value="Genomic_DNA"/>
</dbReference>
<gene>
    <name evidence="2" type="ORF">FIBRA_08378</name>
</gene>
<reference evidence="2 3" key="1">
    <citation type="journal article" date="2012" name="Appl. Environ. Microbiol.">
        <title>Short-read sequencing for genomic analysis of the brown rot fungus Fibroporia radiculosa.</title>
        <authorList>
            <person name="Tang J.D."/>
            <person name="Perkins A.D."/>
            <person name="Sonstegard T.S."/>
            <person name="Schroeder S.G."/>
            <person name="Burgess S.C."/>
            <person name="Diehl S.V."/>
        </authorList>
    </citation>
    <scope>NUCLEOTIDE SEQUENCE [LARGE SCALE GENOMIC DNA]</scope>
    <source>
        <strain evidence="2 3">TFFH 294</strain>
    </source>
</reference>
<proteinExistence type="predicted"/>
<dbReference type="OrthoDB" id="3364886at2759"/>
<keyword evidence="1" id="KW-0812">Transmembrane</keyword>
<dbReference type="HOGENOM" id="CLU_033738_0_0_1"/>
<dbReference type="AlphaFoldDB" id="J4H551"/>
<organism evidence="2 3">
    <name type="scientific">Fibroporia radiculosa</name>
    <dbReference type="NCBI Taxonomy" id="599839"/>
    <lineage>
        <taxon>Eukaryota</taxon>
        <taxon>Fungi</taxon>
        <taxon>Dikarya</taxon>
        <taxon>Basidiomycota</taxon>
        <taxon>Agaricomycotina</taxon>
        <taxon>Agaricomycetes</taxon>
        <taxon>Polyporales</taxon>
        <taxon>Fibroporiaceae</taxon>
        <taxon>Fibroporia</taxon>
    </lineage>
</organism>
<dbReference type="InParanoid" id="J4H551"/>
<sequence>MTLSGNDDSLSTLFSSTSYALAYTLPLILVSVLLTFAGAFLTLDRTRAFPSTRTSSSYDTLKPSPQFDVNVKVAQNSVGSFFLLEGGIGGLASGYVFGVHFATFLSLLIPEATTSAPLNSKSFLAVWVLSAGSVGFSVLALAISVMLHPSLLFRIVLTSILLPIGSIAAILPLSRYQHVFIRFSTSSMGAFGIVISVALLAGVAAWSDVWERLWTSSSADWGTSAEKGLSTLYCVLLLAGTACNWFLRHKFGDNPDEEWNAYLANYAANLPDVVDRAGRFAPLPSLWSRLFGSLSVSSTSRSNEFLRVGAATTPPMPFWRTVYRPSRQAVKFTLNTDQLLGSEGNNDIGYMKLVDPVANSMLLLQSQSHDTHLSNNSNTSLQITRDRSLVNPEIYEEDSGFCTSSLEKADAQAALDCFSDGATLTGSTDRAQRDTLLWSPAFLRNHSSISSDSFIHEWPLHKWIERHASPVPASPCRPVFAPVPATPSLLQAVDRLSAAQHAAYKPSPTLGAHLPNMPHLADNEADSRLRHWYTFWHDMKLQAKPTVLGS</sequence>
<feature type="transmembrane region" description="Helical" evidence="1">
    <location>
        <begin position="20"/>
        <end position="43"/>
    </location>
</feature>
<feature type="transmembrane region" description="Helical" evidence="1">
    <location>
        <begin position="151"/>
        <end position="173"/>
    </location>
</feature>